<feature type="chain" id="PRO_5029519455" evidence="2">
    <location>
        <begin position="17"/>
        <end position="229"/>
    </location>
</feature>
<evidence type="ECO:0000313" key="5">
    <source>
        <dbReference type="WBParaSite" id="HCON_00098050-00001"/>
    </source>
</evidence>
<dbReference type="AlphaFoldDB" id="A0A7I4YGK3"/>
<accession>A0A7I4YGK3</accession>
<reference evidence="5" key="1">
    <citation type="submission" date="2020-12" db="UniProtKB">
        <authorList>
            <consortium name="WormBaseParasite"/>
        </authorList>
    </citation>
    <scope>IDENTIFICATION</scope>
    <source>
        <strain evidence="5">MHco3</strain>
    </source>
</reference>
<dbReference type="Pfam" id="PF02520">
    <property type="entry name" value="ANIS5_cation-bd"/>
    <property type="match status" value="1"/>
</dbReference>
<dbReference type="PANTHER" id="PTHR21593:SF36">
    <property type="entry name" value="DUF148 DOMAIN-CONTAINING PROTEIN-RELATED"/>
    <property type="match status" value="1"/>
</dbReference>
<feature type="signal peptide" evidence="2">
    <location>
        <begin position="1"/>
        <end position="16"/>
    </location>
</feature>
<feature type="domain" description="SXP/RAL-2 family protein Ani s 5-like cation-binding" evidence="3">
    <location>
        <begin position="59"/>
        <end position="163"/>
    </location>
</feature>
<dbReference type="Proteomes" id="UP000025227">
    <property type="component" value="Unplaced"/>
</dbReference>
<dbReference type="OMA" id="GEFKPKH"/>
<dbReference type="InterPro" id="IPR003677">
    <property type="entry name" value="ANIS5_cation-bd"/>
</dbReference>
<evidence type="ECO:0000256" key="1">
    <source>
        <dbReference type="SAM" id="MobiDB-lite"/>
    </source>
</evidence>
<feature type="compositionally biased region" description="Pro residues" evidence="1">
    <location>
        <begin position="40"/>
        <end position="52"/>
    </location>
</feature>
<dbReference type="WBParaSite" id="HCON_00098050-00001">
    <property type="protein sequence ID" value="HCON_00098050-00001"/>
    <property type="gene ID" value="HCON_00098050"/>
</dbReference>
<evidence type="ECO:0000313" key="4">
    <source>
        <dbReference type="Proteomes" id="UP000025227"/>
    </source>
</evidence>
<feature type="region of interest" description="Disordered" evidence="1">
    <location>
        <begin position="22"/>
        <end position="55"/>
    </location>
</feature>
<dbReference type="OrthoDB" id="5867022at2759"/>
<dbReference type="SUPFAM" id="SSF101447">
    <property type="entry name" value="Formin homology 2 domain (FH2 domain)"/>
    <property type="match status" value="1"/>
</dbReference>
<evidence type="ECO:0000259" key="3">
    <source>
        <dbReference type="Pfam" id="PF02520"/>
    </source>
</evidence>
<proteinExistence type="predicted"/>
<protein>
    <submittedName>
        <fullName evidence="5">ANIS5_cation-bd domain-containing protein</fullName>
    </submittedName>
</protein>
<keyword evidence="2" id="KW-0732">Signal</keyword>
<name>A0A7I4YGK3_HAECO</name>
<dbReference type="PANTHER" id="PTHR21593">
    <property type="entry name" value="PRION-LIKE- Q/N-RICH -DOMAIN-BEARING PROTEIN PROTEIN"/>
    <property type="match status" value="1"/>
</dbReference>
<organism evidence="4 5">
    <name type="scientific">Haemonchus contortus</name>
    <name type="common">Barber pole worm</name>
    <dbReference type="NCBI Taxonomy" id="6289"/>
    <lineage>
        <taxon>Eukaryota</taxon>
        <taxon>Metazoa</taxon>
        <taxon>Ecdysozoa</taxon>
        <taxon>Nematoda</taxon>
        <taxon>Chromadorea</taxon>
        <taxon>Rhabditida</taxon>
        <taxon>Rhabditina</taxon>
        <taxon>Rhabditomorpha</taxon>
        <taxon>Strongyloidea</taxon>
        <taxon>Trichostrongylidae</taxon>
        <taxon>Haemonchus</taxon>
    </lineage>
</organism>
<sequence length="229" mass="24334">MNNFIFVLAIVGVALCHPGGKGAPGGGSSGSDEMAGPGRRPGPPPPPPPPPFLENLPEEARKEFFTIVLNKNEKIADQMQAIMTWAQKYGFEAQVQEFNANVTKLMEEVKKNATELISALPSALEKLSTIVSNQDQTVTELKDAIKALSAENPKVFHALMSVLGEFKPKHGGRPHKGPKGGPQSEAEIIEFQGFPRGGFPMGGPDSETEFSLPRGIGGGVAFGNKKGGF</sequence>
<keyword evidence="4" id="KW-1185">Reference proteome</keyword>
<dbReference type="InterPro" id="IPR052823">
    <property type="entry name" value="SXP/RAL-2_related"/>
</dbReference>
<evidence type="ECO:0000256" key="2">
    <source>
        <dbReference type="SAM" id="SignalP"/>
    </source>
</evidence>